<dbReference type="SUPFAM" id="SSF54913">
    <property type="entry name" value="GlnB-like"/>
    <property type="match status" value="1"/>
</dbReference>
<reference evidence="1 2" key="1">
    <citation type="submission" date="2020-10" db="EMBL/GenBank/DDBJ databases">
        <title>Complete genome sequence of Paludibaculum fermentans P105T, a facultatively anaerobic acidobacterium capable of dissimilatory Fe(III) reduction.</title>
        <authorList>
            <person name="Dedysh S.N."/>
            <person name="Beletsky A.V."/>
            <person name="Kulichevskaya I.S."/>
            <person name="Mardanov A.V."/>
            <person name="Ravin N.V."/>
        </authorList>
    </citation>
    <scope>NUCLEOTIDE SEQUENCE [LARGE SCALE GENOMIC DNA]</scope>
    <source>
        <strain evidence="1 2">P105</strain>
    </source>
</reference>
<dbReference type="Pfam" id="PF00543">
    <property type="entry name" value="P-II"/>
    <property type="match status" value="1"/>
</dbReference>
<organism evidence="1 2">
    <name type="scientific">Paludibaculum fermentans</name>
    <dbReference type="NCBI Taxonomy" id="1473598"/>
    <lineage>
        <taxon>Bacteria</taxon>
        <taxon>Pseudomonadati</taxon>
        <taxon>Acidobacteriota</taxon>
        <taxon>Terriglobia</taxon>
        <taxon>Bryobacterales</taxon>
        <taxon>Bryobacteraceae</taxon>
        <taxon>Paludibaculum</taxon>
    </lineage>
</organism>
<dbReference type="GO" id="GO:0006808">
    <property type="term" value="P:regulation of nitrogen utilization"/>
    <property type="evidence" value="ECO:0007669"/>
    <property type="project" value="InterPro"/>
</dbReference>
<keyword evidence="2" id="KW-1185">Reference proteome</keyword>
<protein>
    <submittedName>
        <fullName evidence="1">P-II family nitrogen regulator</fullName>
    </submittedName>
</protein>
<sequence length="112" mass="12280">MKKIEAVIQPFKLDEVKQGLEDAGVGGMTVLEVRGRGSREEAALLYRGAESEAWPTAKLKIEVVVGDRELQEVLAAIRQAAWTGRSGDGMIFVSEVVEAIRIRNDQRDEAAV</sequence>
<dbReference type="PROSITE" id="PS51343">
    <property type="entry name" value="PII_GLNB_DOM"/>
    <property type="match status" value="1"/>
</dbReference>
<dbReference type="Proteomes" id="UP000593892">
    <property type="component" value="Chromosome"/>
</dbReference>
<dbReference type="InterPro" id="IPR002187">
    <property type="entry name" value="N-reg_PII"/>
</dbReference>
<dbReference type="KEGG" id="pfer:IRI77_30485"/>
<gene>
    <name evidence="1" type="ORF">IRI77_30485</name>
</gene>
<dbReference type="SMART" id="SM00938">
    <property type="entry name" value="P-II"/>
    <property type="match status" value="1"/>
</dbReference>
<evidence type="ECO:0000313" key="2">
    <source>
        <dbReference type="Proteomes" id="UP000593892"/>
    </source>
</evidence>
<dbReference type="Gene3D" id="3.30.70.120">
    <property type="match status" value="1"/>
</dbReference>
<dbReference type="GO" id="GO:0005829">
    <property type="term" value="C:cytosol"/>
    <property type="evidence" value="ECO:0007669"/>
    <property type="project" value="TreeGrafter"/>
</dbReference>
<dbReference type="PANTHER" id="PTHR30115">
    <property type="entry name" value="NITROGEN REGULATORY PROTEIN P-II"/>
    <property type="match status" value="1"/>
</dbReference>
<dbReference type="GO" id="GO:0005524">
    <property type="term" value="F:ATP binding"/>
    <property type="evidence" value="ECO:0007669"/>
    <property type="project" value="TreeGrafter"/>
</dbReference>
<dbReference type="PANTHER" id="PTHR30115:SF11">
    <property type="entry name" value="NITROGEN REGULATORY PROTEIN P-II HOMOLOG"/>
    <property type="match status" value="1"/>
</dbReference>
<evidence type="ECO:0000313" key="1">
    <source>
        <dbReference type="EMBL" id="QOY87060.1"/>
    </source>
</evidence>
<dbReference type="RefSeq" id="WP_194448729.1">
    <property type="nucleotide sequence ID" value="NZ_CP063849.1"/>
</dbReference>
<dbReference type="InterPro" id="IPR011322">
    <property type="entry name" value="N-reg_PII-like_a/b"/>
</dbReference>
<proteinExistence type="predicted"/>
<dbReference type="InterPro" id="IPR015867">
    <property type="entry name" value="N-reg_PII/ATP_PRibTrfase_C"/>
</dbReference>
<dbReference type="PRINTS" id="PR00340">
    <property type="entry name" value="PIIGLNB"/>
</dbReference>
<dbReference type="EMBL" id="CP063849">
    <property type="protein sequence ID" value="QOY87060.1"/>
    <property type="molecule type" value="Genomic_DNA"/>
</dbReference>
<dbReference type="GO" id="GO:0030234">
    <property type="term" value="F:enzyme regulator activity"/>
    <property type="evidence" value="ECO:0007669"/>
    <property type="project" value="InterPro"/>
</dbReference>
<dbReference type="AlphaFoldDB" id="A0A7S7NNZ6"/>
<name>A0A7S7NNZ6_PALFE</name>
<accession>A0A7S7NNZ6</accession>